<accession>A0AC60P2M6</accession>
<name>A0AC60P2M6_IXOPE</name>
<organism evidence="1 2">
    <name type="scientific">Ixodes persulcatus</name>
    <name type="common">Taiga tick</name>
    <dbReference type="NCBI Taxonomy" id="34615"/>
    <lineage>
        <taxon>Eukaryota</taxon>
        <taxon>Metazoa</taxon>
        <taxon>Ecdysozoa</taxon>
        <taxon>Arthropoda</taxon>
        <taxon>Chelicerata</taxon>
        <taxon>Arachnida</taxon>
        <taxon>Acari</taxon>
        <taxon>Parasitiformes</taxon>
        <taxon>Ixodida</taxon>
        <taxon>Ixodoidea</taxon>
        <taxon>Ixodidae</taxon>
        <taxon>Ixodinae</taxon>
        <taxon>Ixodes</taxon>
    </lineage>
</organism>
<protein>
    <submittedName>
        <fullName evidence="1">Uncharacterized protein</fullName>
    </submittedName>
</protein>
<evidence type="ECO:0000313" key="1">
    <source>
        <dbReference type="EMBL" id="KAG0413678.1"/>
    </source>
</evidence>
<dbReference type="EMBL" id="JABSTQ010011241">
    <property type="protein sequence ID" value="KAG0413678.1"/>
    <property type="molecule type" value="Genomic_DNA"/>
</dbReference>
<gene>
    <name evidence="1" type="ORF">HPB47_009174</name>
</gene>
<keyword evidence="2" id="KW-1185">Reference proteome</keyword>
<sequence>MSLACVTGALRRVKFPQDGLCKYIIFYTINVTQNKTHVSDVPLTSTPALASKPSAGPEDVADVGRMEERRVECTRT</sequence>
<reference evidence="1 2" key="1">
    <citation type="journal article" date="2020" name="Cell">
        <title>Large-Scale Comparative Analyses of Tick Genomes Elucidate Their Genetic Diversity and Vector Capacities.</title>
        <authorList>
            <consortium name="Tick Genome and Microbiome Consortium (TIGMIC)"/>
            <person name="Jia N."/>
            <person name="Wang J."/>
            <person name="Shi W."/>
            <person name="Du L."/>
            <person name="Sun Y."/>
            <person name="Zhan W."/>
            <person name="Jiang J.F."/>
            <person name="Wang Q."/>
            <person name="Zhang B."/>
            <person name="Ji P."/>
            <person name="Bell-Sakyi L."/>
            <person name="Cui X.M."/>
            <person name="Yuan T.T."/>
            <person name="Jiang B.G."/>
            <person name="Yang W.F."/>
            <person name="Lam T.T."/>
            <person name="Chang Q.C."/>
            <person name="Ding S.J."/>
            <person name="Wang X.J."/>
            <person name="Zhu J.G."/>
            <person name="Ruan X.D."/>
            <person name="Zhao L."/>
            <person name="Wei J.T."/>
            <person name="Ye R.Z."/>
            <person name="Que T.C."/>
            <person name="Du C.H."/>
            <person name="Zhou Y.H."/>
            <person name="Cheng J.X."/>
            <person name="Dai P.F."/>
            <person name="Guo W.B."/>
            <person name="Han X.H."/>
            <person name="Huang E.J."/>
            <person name="Li L.F."/>
            <person name="Wei W."/>
            <person name="Gao Y.C."/>
            <person name="Liu J.Z."/>
            <person name="Shao H.Z."/>
            <person name="Wang X."/>
            <person name="Wang C.C."/>
            <person name="Yang T.C."/>
            <person name="Huo Q.B."/>
            <person name="Li W."/>
            <person name="Chen H.Y."/>
            <person name="Chen S.E."/>
            <person name="Zhou L.G."/>
            <person name="Ni X.B."/>
            <person name="Tian J.H."/>
            <person name="Sheng Y."/>
            <person name="Liu T."/>
            <person name="Pan Y.S."/>
            <person name="Xia L.Y."/>
            <person name="Li J."/>
            <person name="Zhao F."/>
            <person name="Cao W.C."/>
        </authorList>
    </citation>
    <scope>NUCLEOTIDE SEQUENCE [LARGE SCALE GENOMIC DNA]</scope>
    <source>
        <strain evidence="1">Iper-2018</strain>
    </source>
</reference>
<dbReference type="Proteomes" id="UP000805193">
    <property type="component" value="Unassembled WGS sequence"/>
</dbReference>
<proteinExistence type="predicted"/>
<comment type="caution">
    <text evidence="1">The sequence shown here is derived from an EMBL/GenBank/DDBJ whole genome shotgun (WGS) entry which is preliminary data.</text>
</comment>
<evidence type="ECO:0000313" key="2">
    <source>
        <dbReference type="Proteomes" id="UP000805193"/>
    </source>
</evidence>